<accession>A0A6A4F2Z2</accession>
<organism evidence="3 4">
    <name type="scientific">Phytophthora rubi</name>
    <dbReference type="NCBI Taxonomy" id="129364"/>
    <lineage>
        <taxon>Eukaryota</taxon>
        <taxon>Sar</taxon>
        <taxon>Stramenopiles</taxon>
        <taxon>Oomycota</taxon>
        <taxon>Peronosporomycetes</taxon>
        <taxon>Peronosporales</taxon>
        <taxon>Peronosporaceae</taxon>
        <taxon>Phytophthora</taxon>
    </lineage>
</organism>
<dbReference type="Proteomes" id="UP000434957">
    <property type="component" value="Unassembled WGS sequence"/>
</dbReference>
<dbReference type="EMBL" id="QXFT01000661">
    <property type="protein sequence ID" value="KAE9338517.1"/>
    <property type="molecule type" value="Genomic_DNA"/>
</dbReference>
<evidence type="ECO:0000313" key="2">
    <source>
        <dbReference type="EMBL" id="KAE9026077.1"/>
    </source>
</evidence>
<proteinExistence type="predicted"/>
<reference evidence="3 4" key="1">
    <citation type="submission" date="2018-08" db="EMBL/GenBank/DDBJ databases">
        <title>Genomic investigation of the strawberry pathogen Phytophthora fragariae indicates pathogenicity is determined by transcriptional variation in three key races.</title>
        <authorList>
            <person name="Adams T.M."/>
            <person name="Armitage A.D."/>
            <person name="Sobczyk M.K."/>
            <person name="Bates H.J."/>
            <person name="Dunwell J.M."/>
            <person name="Nellist C.F."/>
            <person name="Harrison R.J."/>
        </authorList>
    </citation>
    <scope>NUCLEOTIDE SEQUENCE [LARGE SCALE GENOMIC DNA]</scope>
    <source>
        <strain evidence="2 5">SCRP324</strain>
        <strain evidence="3 4">SCRP333</strain>
    </source>
</reference>
<gene>
    <name evidence="2" type="ORF">PR002_g11016</name>
    <name evidence="3" type="ORF">PR003_g11464</name>
</gene>
<evidence type="ECO:0000313" key="5">
    <source>
        <dbReference type="Proteomes" id="UP000435112"/>
    </source>
</evidence>
<evidence type="ECO:0000313" key="4">
    <source>
        <dbReference type="Proteomes" id="UP000434957"/>
    </source>
</evidence>
<dbReference type="EMBL" id="QXFU01000645">
    <property type="protein sequence ID" value="KAE9026077.1"/>
    <property type="molecule type" value="Genomic_DNA"/>
</dbReference>
<sequence>MCFIWPYDMRLPIKKHTNALTKKSWLEWTPSLMGRSGTASTARISKKHGSGVTRRTRTTRRLLA</sequence>
<protein>
    <submittedName>
        <fullName evidence="3">Uncharacterized protein</fullName>
    </submittedName>
</protein>
<evidence type="ECO:0000313" key="3">
    <source>
        <dbReference type="EMBL" id="KAE9338517.1"/>
    </source>
</evidence>
<keyword evidence="4" id="KW-1185">Reference proteome</keyword>
<comment type="caution">
    <text evidence="3">The sequence shown here is derived from an EMBL/GenBank/DDBJ whole genome shotgun (WGS) entry which is preliminary data.</text>
</comment>
<name>A0A6A4F2Z2_9STRA</name>
<feature type="compositionally biased region" description="Basic residues" evidence="1">
    <location>
        <begin position="44"/>
        <end position="64"/>
    </location>
</feature>
<dbReference type="OrthoDB" id="10354790at2759"/>
<evidence type="ECO:0000256" key="1">
    <source>
        <dbReference type="SAM" id="MobiDB-lite"/>
    </source>
</evidence>
<dbReference type="AlphaFoldDB" id="A0A6A4F2Z2"/>
<feature type="region of interest" description="Disordered" evidence="1">
    <location>
        <begin position="34"/>
        <end position="64"/>
    </location>
</feature>
<dbReference type="Proteomes" id="UP000435112">
    <property type="component" value="Unassembled WGS sequence"/>
</dbReference>